<dbReference type="AlphaFoldDB" id="E0RPL4"/>
<feature type="compositionally biased region" description="Basic residues" evidence="1">
    <location>
        <begin position="24"/>
        <end position="35"/>
    </location>
</feature>
<accession>E0RPL4</accession>
<dbReference type="eggNOG" id="COG1728">
    <property type="taxonomic scope" value="Bacteria"/>
</dbReference>
<evidence type="ECO:0008006" key="4">
    <source>
        <dbReference type="Google" id="ProtNLM"/>
    </source>
</evidence>
<reference key="1">
    <citation type="submission" date="2009-08" db="EMBL/GenBank/DDBJ databases">
        <title>The genome sequence of Spirochaeta thermophila DSM6192.</title>
        <authorList>
            <person name="Angelov A."/>
            <person name="Mientus M."/>
            <person name="Wittenberg S."/>
            <person name="Lehmann R."/>
            <person name="Liesegang H."/>
            <person name="Daniel R."/>
            <person name="Liebl W."/>
        </authorList>
    </citation>
    <scope>NUCLEOTIDE SEQUENCE</scope>
    <source>
        <strain>DSM 6192</strain>
    </source>
</reference>
<dbReference type="InterPro" id="IPR005585">
    <property type="entry name" value="DUF327"/>
</dbReference>
<dbReference type="Pfam" id="PF03885">
    <property type="entry name" value="DUF327"/>
    <property type="match status" value="1"/>
</dbReference>
<organism evidence="2 3">
    <name type="scientific">Winmispira thermophila (strain ATCC 49972 / DSM 6192 / RI 19.B1)</name>
    <name type="common">Spirochaeta thermophila</name>
    <dbReference type="NCBI Taxonomy" id="665571"/>
    <lineage>
        <taxon>Bacteria</taxon>
        <taxon>Pseudomonadati</taxon>
        <taxon>Spirochaetota</taxon>
        <taxon>Spirochaetia</taxon>
        <taxon>Winmispirales</taxon>
        <taxon>Winmispiraceae</taxon>
        <taxon>Winmispira</taxon>
    </lineage>
</organism>
<evidence type="ECO:0000313" key="3">
    <source>
        <dbReference type="Proteomes" id="UP000001296"/>
    </source>
</evidence>
<dbReference type="EMBL" id="CP001698">
    <property type="protein sequence ID" value="ADN02796.1"/>
    <property type="molecule type" value="Genomic_DNA"/>
</dbReference>
<dbReference type="Gene3D" id="1.20.120.490">
    <property type="entry name" value="Hypothetical protein TM1646-like domain"/>
    <property type="match status" value="1"/>
</dbReference>
<dbReference type="HOGENOM" id="CLU_125011_1_0_12"/>
<dbReference type="PaxDb" id="665571-STHERM_c18610"/>
<feature type="region of interest" description="Disordered" evidence="1">
    <location>
        <begin position="1"/>
        <end position="36"/>
    </location>
</feature>
<dbReference type="InterPro" id="IPR024042">
    <property type="entry name" value="TM1646-like_dom_sf"/>
</dbReference>
<gene>
    <name evidence="2" type="ordered locus">STHERM_c18610</name>
</gene>
<dbReference type="RefSeq" id="WP_013314635.1">
    <property type="nucleotide sequence ID" value="NC_014484.1"/>
</dbReference>
<name>E0RPL4_WINT6</name>
<dbReference type="Proteomes" id="UP000001296">
    <property type="component" value="Chromosome"/>
</dbReference>
<evidence type="ECO:0000256" key="1">
    <source>
        <dbReference type="SAM" id="MobiDB-lite"/>
    </source>
</evidence>
<sequence>MEPVEPGAGYFFASLHPEAGAPPRGRKPRRGKRVSFRSLFSRETAQEVERPLGADEGGGAIESLEALVDGVHEAGERLKEHPTLSQARAYREAVKRLLSYAVKRMLTLEEHTSGSHLVRRKKYALVRVIDEKLERLVSGILLQQVDQLSLLARVEEIQGLLVDLFS</sequence>
<protein>
    <recommendedName>
        <fullName evidence="4">DUF327 domain-containing protein</fullName>
    </recommendedName>
</protein>
<dbReference type="SUPFAM" id="SSF158397">
    <property type="entry name" value="TM1646-like"/>
    <property type="match status" value="1"/>
</dbReference>
<proteinExistence type="predicted"/>
<dbReference type="KEGG" id="sta:STHERM_c18610"/>
<reference evidence="2 3" key="2">
    <citation type="journal article" date="2010" name="J. Bacteriol.">
        <title>Genome sequence of the polysaccharide-degrading, thermophilic anaerobe Spirochaeta thermophila DSM 6192.</title>
        <authorList>
            <person name="Angelov A."/>
            <person name="Liebl S."/>
            <person name="Ballschmiter M."/>
            <person name="Bomeke M."/>
            <person name="Lehmann R."/>
            <person name="Liesegang H."/>
            <person name="Daniel R."/>
            <person name="Liebl W."/>
        </authorList>
    </citation>
    <scope>NUCLEOTIDE SEQUENCE [LARGE SCALE GENOMIC DNA]</scope>
    <source>
        <strain evidence="3">ATCC 49972 / DSM 6192 / RI 19.B1</strain>
    </source>
</reference>
<evidence type="ECO:0000313" key="2">
    <source>
        <dbReference type="EMBL" id="ADN02796.1"/>
    </source>
</evidence>